<organism evidence="4 5">
    <name type="scientific">Sphenodon punctatus</name>
    <name type="common">Tuatara</name>
    <name type="synonym">Hatteria punctata</name>
    <dbReference type="NCBI Taxonomy" id="8508"/>
    <lineage>
        <taxon>Eukaryota</taxon>
        <taxon>Metazoa</taxon>
        <taxon>Chordata</taxon>
        <taxon>Craniata</taxon>
        <taxon>Vertebrata</taxon>
        <taxon>Euteleostomi</taxon>
        <taxon>Lepidosauria</taxon>
        <taxon>Sphenodontia</taxon>
        <taxon>Sphenodontidae</taxon>
        <taxon>Sphenodon</taxon>
    </lineage>
</organism>
<proteinExistence type="predicted"/>
<dbReference type="Pfam" id="PF13895">
    <property type="entry name" value="Ig_2"/>
    <property type="match status" value="2"/>
</dbReference>
<feature type="region of interest" description="Disordered" evidence="1">
    <location>
        <begin position="1"/>
        <end position="26"/>
    </location>
</feature>
<dbReference type="FunFam" id="2.60.40.10:FF:000921">
    <property type="entry name" value="sialoadhesin isoform X1"/>
    <property type="match status" value="2"/>
</dbReference>
<name>A0A8D0H7B4_SPHPU</name>
<feature type="domain" description="Ig-like" evidence="3">
    <location>
        <begin position="69"/>
        <end position="151"/>
    </location>
</feature>
<feature type="domain" description="Ig-like" evidence="3">
    <location>
        <begin position="254"/>
        <end position="333"/>
    </location>
</feature>
<dbReference type="InterPro" id="IPR013098">
    <property type="entry name" value="Ig_I-set"/>
</dbReference>
<evidence type="ECO:0000259" key="3">
    <source>
        <dbReference type="PROSITE" id="PS50835"/>
    </source>
</evidence>
<dbReference type="PANTHER" id="PTHR47243:SF1">
    <property type="entry name" value="SIALOADHESIN"/>
    <property type="match status" value="1"/>
</dbReference>
<dbReference type="GO" id="GO:0005769">
    <property type="term" value="C:early endosome"/>
    <property type="evidence" value="ECO:0007669"/>
    <property type="project" value="TreeGrafter"/>
</dbReference>
<evidence type="ECO:0000256" key="2">
    <source>
        <dbReference type="SAM" id="Phobius"/>
    </source>
</evidence>
<feature type="domain" description="Ig-like" evidence="3">
    <location>
        <begin position="343"/>
        <end position="433"/>
    </location>
</feature>
<dbReference type="OMA" id="TCTPLQG"/>
<dbReference type="PROSITE" id="PS50835">
    <property type="entry name" value="IG_LIKE"/>
    <property type="match status" value="4"/>
</dbReference>
<dbReference type="InterPro" id="IPR007110">
    <property type="entry name" value="Ig-like_dom"/>
</dbReference>
<feature type="region of interest" description="Disordered" evidence="1">
    <location>
        <begin position="483"/>
        <end position="503"/>
    </location>
</feature>
<feature type="transmembrane region" description="Helical" evidence="2">
    <location>
        <begin position="449"/>
        <end position="472"/>
    </location>
</feature>
<dbReference type="GO" id="GO:0005770">
    <property type="term" value="C:late endosome"/>
    <property type="evidence" value="ECO:0007669"/>
    <property type="project" value="TreeGrafter"/>
</dbReference>
<feature type="compositionally biased region" description="Basic and acidic residues" evidence="1">
    <location>
        <begin position="483"/>
        <end position="494"/>
    </location>
</feature>
<accession>A0A8D0H7B4</accession>
<dbReference type="Gene3D" id="2.60.40.10">
    <property type="entry name" value="Immunoglobulins"/>
    <property type="match status" value="5"/>
</dbReference>
<keyword evidence="2" id="KW-0812">Transmembrane</keyword>
<dbReference type="Proteomes" id="UP000694392">
    <property type="component" value="Unplaced"/>
</dbReference>
<evidence type="ECO:0000313" key="4">
    <source>
        <dbReference type="Ensembl" id="ENSSPUP00000019570.1"/>
    </source>
</evidence>
<keyword evidence="5" id="KW-1185">Reference proteome</keyword>
<feature type="compositionally biased region" description="Low complexity" evidence="1">
    <location>
        <begin position="8"/>
        <end position="26"/>
    </location>
</feature>
<dbReference type="AlphaFoldDB" id="A0A8D0H7B4"/>
<dbReference type="InterPro" id="IPR003599">
    <property type="entry name" value="Ig_sub"/>
</dbReference>
<keyword evidence="2" id="KW-0472">Membrane</keyword>
<keyword evidence="2" id="KW-1133">Transmembrane helix</keyword>
<dbReference type="InterPro" id="IPR013783">
    <property type="entry name" value="Ig-like_fold"/>
</dbReference>
<dbReference type="CDD" id="cd00096">
    <property type="entry name" value="Ig"/>
    <property type="match status" value="1"/>
</dbReference>
<dbReference type="InterPro" id="IPR003598">
    <property type="entry name" value="Ig_sub2"/>
</dbReference>
<dbReference type="InterPro" id="IPR036179">
    <property type="entry name" value="Ig-like_dom_sf"/>
</dbReference>
<dbReference type="Pfam" id="PF07679">
    <property type="entry name" value="I-set"/>
    <property type="match status" value="2"/>
</dbReference>
<dbReference type="GeneTree" id="ENSGT01150000286907"/>
<dbReference type="SUPFAM" id="SSF48726">
    <property type="entry name" value="Immunoglobulin"/>
    <property type="match status" value="5"/>
</dbReference>
<dbReference type="PANTHER" id="PTHR47243">
    <property type="entry name" value="SIALOADHESIN"/>
    <property type="match status" value="1"/>
</dbReference>
<dbReference type="GO" id="GO:0075512">
    <property type="term" value="P:clathrin-dependent endocytosis of virus by host cell"/>
    <property type="evidence" value="ECO:0007669"/>
    <property type="project" value="TreeGrafter"/>
</dbReference>
<reference evidence="4" key="1">
    <citation type="submission" date="2025-08" db="UniProtKB">
        <authorList>
            <consortium name="Ensembl"/>
        </authorList>
    </citation>
    <scope>IDENTIFICATION</scope>
</reference>
<evidence type="ECO:0000313" key="5">
    <source>
        <dbReference type="Proteomes" id="UP000694392"/>
    </source>
</evidence>
<dbReference type="GO" id="GO:0046790">
    <property type="term" value="F:virion binding"/>
    <property type="evidence" value="ECO:0007669"/>
    <property type="project" value="TreeGrafter"/>
</dbReference>
<dbReference type="GO" id="GO:0005886">
    <property type="term" value="C:plasma membrane"/>
    <property type="evidence" value="ECO:0007669"/>
    <property type="project" value="TreeGrafter"/>
</dbReference>
<sequence>MALHKAGRLLASSSSRGSGASSPRLRASFSPNSLKLEIKEVGLEDEGTYVCSASNSIGEASASLSFTVETLRVAIKPAAEVREGDPVTLACEDFGAQLNTTYSWYKNTQWLAEGVASSLMLHAARASDAGSYSCRVQSERGSKTSLPAALHVLYAPRQPSLASFLETQDGRQAFIQCLVDSHPPSNLTLYRGTELVASSRVSEGSPTSTRLIHSAHNFLKVEMKEVTLEDEGRYLCSASNALGVSAASILFSIETVRLTISPSPDIQEGATVNLTCASQALGAANYTWYKNGKWLQDSPRRTLLLSTVSSVDAGLYHCRAEGRAGGATSAPVNLNVLYAPRNPSVSAFLENQDGKMGIIQCAVDSHPPSVLALYRGDELVACTHDTRLTSGRQVSVFPSYNSLRVEIWDVTPEDSARYTCLASNALGSVKAVSYFSVRTLSELRSYRHLAGVFIALSVIAPLLAVIAAIKLWPRIKEYSNNRKSEDSMELKDKATPAQVDNSF</sequence>
<evidence type="ECO:0000256" key="1">
    <source>
        <dbReference type="SAM" id="MobiDB-lite"/>
    </source>
</evidence>
<reference evidence="4" key="2">
    <citation type="submission" date="2025-09" db="UniProtKB">
        <authorList>
            <consortium name="Ensembl"/>
        </authorList>
    </citation>
    <scope>IDENTIFICATION</scope>
</reference>
<feature type="domain" description="Ig-like" evidence="3">
    <location>
        <begin position="159"/>
        <end position="252"/>
    </location>
</feature>
<dbReference type="Ensembl" id="ENSSPUT00000020849.1">
    <property type="protein sequence ID" value="ENSSPUP00000019570.1"/>
    <property type="gene ID" value="ENSSPUG00000015075.1"/>
</dbReference>
<dbReference type="SMART" id="SM00409">
    <property type="entry name" value="IG"/>
    <property type="match status" value="5"/>
</dbReference>
<dbReference type="SMART" id="SM00408">
    <property type="entry name" value="IGc2"/>
    <property type="match status" value="5"/>
</dbReference>
<protein>
    <recommendedName>
        <fullName evidence="3">Ig-like domain-containing protein</fullName>
    </recommendedName>
</protein>